<reference evidence="5" key="2">
    <citation type="submission" date="2025-08" db="UniProtKB">
        <authorList>
            <consortium name="RefSeq"/>
        </authorList>
    </citation>
    <scope>IDENTIFICATION</scope>
</reference>
<name>A0A2R2MNL4_LINAN</name>
<accession>A0A2R2MNL4</accession>
<dbReference type="GO" id="GO:0003676">
    <property type="term" value="F:nucleic acid binding"/>
    <property type="evidence" value="ECO:0007669"/>
    <property type="project" value="InterPro"/>
</dbReference>
<gene>
    <name evidence="5" type="primary">LOC106160070</name>
</gene>
<keyword evidence="4" id="KW-1185">Reference proteome</keyword>
<evidence type="ECO:0000256" key="2">
    <source>
        <dbReference type="SAM" id="Coils"/>
    </source>
</evidence>
<dbReference type="InterPro" id="IPR036875">
    <property type="entry name" value="Znf_CCHC_sf"/>
</dbReference>
<dbReference type="STRING" id="7574.A0A2R2MNL4"/>
<keyword evidence="1" id="KW-0863">Zinc-finger</keyword>
<keyword evidence="1" id="KW-0862">Zinc</keyword>
<dbReference type="GO" id="GO:0008270">
    <property type="term" value="F:zinc ion binding"/>
    <property type="evidence" value="ECO:0007669"/>
    <property type="project" value="UniProtKB-KW"/>
</dbReference>
<feature type="coiled-coil region" evidence="2">
    <location>
        <begin position="317"/>
        <end position="344"/>
    </location>
</feature>
<dbReference type="OrthoDB" id="6091153at2759"/>
<dbReference type="InterPro" id="IPR001878">
    <property type="entry name" value="Znf_CCHC"/>
</dbReference>
<dbReference type="AlphaFoldDB" id="A0A2R2MNL4"/>
<evidence type="ECO:0000256" key="1">
    <source>
        <dbReference type="PROSITE-ProRule" id="PRU00047"/>
    </source>
</evidence>
<evidence type="ECO:0000313" key="5">
    <source>
        <dbReference type="RefSeq" id="XP_023931806.1"/>
    </source>
</evidence>
<dbReference type="PANTHER" id="PTHR45823">
    <property type="entry name" value="T-SNARE COILED-COIL HOMOLOGY DOMAIN-CONTAINING PROTEIN"/>
    <property type="match status" value="1"/>
</dbReference>
<feature type="domain" description="CCHC-type" evidence="3">
    <location>
        <begin position="353"/>
        <end position="366"/>
    </location>
</feature>
<organism evidence="4 5">
    <name type="scientific">Lingula anatina</name>
    <name type="common">Brachiopod</name>
    <name type="synonym">Lingula unguis</name>
    <dbReference type="NCBI Taxonomy" id="7574"/>
    <lineage>
        <taxon>Eukaryota</taxon>
        <taxon>Metazoa</taxon>
        <taxon>Spiralia</taxon>
        <taxon>Lophotrochozoa</taxon>
        <taxon>Brachiopoda</taxon>
        <taxon>Linguliformea</taxon>
        <taxon>Lingulata</taxon>
        <taxon>Lingulida</taxon>
        <taxon>Linguloidea</taxon>
        <taxon>Lingulidae</taxon>
        <taxon>Lingula</taxon>
    </lineage>
</organism>
<dbReference type="Pfam" id="PF00098">
    <property type="entry name" value="zf-CCHC"/>
    <property type="match status" value="2"/>
</dbReference>
<dbReference type="Gene3D" id="4.10.60.10">
    <property type="entry name" value="Zinc finger, CCHC-type"/>
    <property type="match status" value="2"/>
</dbReference>
<protein>
    <submittedName>
        <fullName evidence="5">Uncharacterized protein LOC106160070</fullName>
    </submittedName>
</protein>
<dbReference type="KEGG" id="lak:106160070"/>
<dbReference type="Proteomes" id="UP000085678">
    <property type="component" value="Unplaced"/>
</dbReference>
<evidence type="ECO:0000259" key="3">
    <source>
        <dbReference type="PROSITE" id="PS50158"/>
    </source>
</evidence>
<keyword evidence="1" id="KW-0479">Metal-binding</keyword>
<dbReference type="InParanoid" id="A0A2R2MNL4"/>
<evidence type="ECO:0000313" key="4">
    <source>
        <dbReference type="Proteomes" id="UP000085678"/>
    </source>
</evidence>
<dbReference type="SUPFAM" id="SSF57756">
    <property type="entry name" value="Retrovirus zinc finger-like domains"/>
    <property type="match status" value="1"/>
</dbReference>
<dbReference type="PANTHER" id="PTHR45823:SF1">
    <property type="entry name" value="T-SNARE COILED-COIL HOMOLOGY DOMAIN-CONTAINING PROTEIN"/>
    <property type="match status" value="1"/>
</dbReference>
<dbReference type="SMART" id="SM00343">
    <property type="entry name" value="ZnF_C2HC"/>
    <property type="match status" value="2"/>
</dbReference>
<dbReference type="PROSITE" id="PS50158">
    <property type="entry name" value="ZF_CCHC"/>
    <property type="match status" value="2"/>
</dbReference>
<reference evidence="5" key="1">
    <citation type="journal article" date="2015" name="Nat. Commun.">
        <title>The Lingula genome provides insights into brachiopod evolution and the origin of phosphate biomineralization.</title>
        <authorList>
            <person name="Luo Y.J."/>
            <person name="Takeuchi T."/>
            <person name="Koyanagi R."/>
            <person name="Yamada L."/>
            <person name="Kanda M."/>
            <person name="Khalturina M."/>
            <person name="Fujie M."/>
            <person name="Yamasaki S.I."/>
            <person name="Endo K."/>
            <person name="Satoh N."/>
        </authorList>
    </citation>
    <scope>NUCLEOTIDE SEQUENCE</scope>
</reference>
<feature type="domain" description="CCHC-type" evidence="3">
    <location>
        <begin position="383"/>
        <end position="396"/>
    </location>
</feature>
<dbReference type="GeneID" id="106160070"/>
<keyword evidence="2" id="KW-0175">Coiled coil</keyword>
<sequence length="419" mass="47719">MADETRIYDHSRQWDSAFGSCNPCLSPVLDDTPLFADPRRRLEFETPCNTNPFITVNTNPFLDDDHFINPNLFVNQEAGRTIGWERVPSTLRAKPEYVSEQFPNPFYPMPTSMQTRVKEKAGPSIKLGTFDGKSSWDDYKAQFDICAMVYQWSNEEKTGHLATNLRGDAAQVLGDLPPEHRFNYDLLTTALERRFSPKNRTEFYRVQARMRKRSPKETLSELAQAIRRLVSLGWTNETAEVKDTFMREYFLDALDDTRLRLDVMRYRPRTIDDCESLAIELEACQDAETARGRRLNLVRSAAAITPSDESHPTGKVLDDVTRSLEKISSKVDLLEAEMMRTKQVPPPSRTVQCFKCGRRGHFARECQVLNVKPVTPPRRNVQCFNCGGFGHVARNCVPVKVGPPPAPRRAEAVSANQLN</sequence>
<proteinExistence type="predicted"/>
<dbReference type="RefSeq" id="XP_023931806.1">
    <property type="nucleotide sequence ID" value="XM_024076038.1"/>
</dbReference>